<dbReference type="Proteomes" id="UP001150238">
    <property type="component" value="Unassembled WGS sequence"/>
</dbReference>
<evidence type="ECO:0000256" key="1">
    <source>
        <dbReference type="SAM" id="MobiDB-lite"/>
    </source>
</evidence>
<sequence>MSTPDSALFSDLQVILRASRQQTSPESQVLANSIKSVRDSLFHNPVWQAITQGPFPSTLEGSHNDWAAVGVFIFATLALHIIEDPSHTPMTIGCRRRVLSNLPTTLTNPVTVSFSSTLRPNSIPPLSSACFLQEGGGCRSWRKPVQGIRSIPDKFSKRHPQQTGLGEYPQKVEEYELKLCSLNPGIPWKIKENTRKRYKANSWQFPLQFALSSSVLLLLRPVALQSTSPDRRHLLQLAHALGPYEERPSYFQKLERWLWRNLISVSNGERTSVEILHEFFETFRFSQEEISEDDRDYFYSVSPIPGQGLLQDVVESGHCLANSLAKSPLDHGHEGKRSDSIDGLETAYTAYQTSLSTAISSAQQTVESKPDEMDVNPPPPPSTHTPTTKEKSAALEATEQSSPVAAEPAKNPVLGHHLPNDITPKTTTVKRPRPTMEDADDEGDPTPSKRFRPTIEDAEDEGDITPSIGDEEDEEDLPPSERPRPSIRFRPPIHEDEDEDGDDEDKDDYTLAKRHRRPSRQEREDKEDEEDDEDDLGVGGV</sequence>
<comment type="caution">
    <text evidence="2">The sequence shown here is derived from an EMBL/GenBank/DDBJ whole genome shotgun (WGS) entry which is preliminary data.</text>
</comment>
<reference evidence="2" key="2">
    <citation type="journal article" date="2023" name="Proc. Natl. Acad. Sci. U.S.A.">
        <title>A global phylogenomic analysis of the shiitake genus Lentinula.</title>
        <authorList>
            <person name="Sierra-Patev S."/>
            <person name="Min B."/>
            <person name="Naranjo-Ortiz M."/>
            <person name="Looney B."/>
            <person name="Konkel Z."/>
            <person name="Slot J.C."/>
            <person name="Sakamoto Y."/>
            <person name="Steenwyk J.L."/>
            <person name="Rokas A."/>
            <person name="Carro J."/>
            <person name="Camarero S."/>
            <person name="Ferreira P."/>
            <person name="Molpeceres G."/>
            <person name="Ruiz-Duenas F.J."/>
            <person name="Serrano A."/>
            <person name="Henrissat B."/>
            <person name="Drula E."/>
            <person name="Hughes K.W."/>
            <person name="Mata J.L."/>
            <person name="Ishikawa N.K."/>
            <person name="Vargas-Isla R."/>
            <person name="Ushijima S."/>
            <person name="Smith C.A."/>
            <person name="Donoghue J."/>
            <person name="Ahrendt S."/>
            <person name="Andreopoulos W."/>
            <person name="He G."/>
            <person name="LaButti K."/>
            <person name="Lipzen A."/>
            <person name="Ng V."/>
            <person name="Riley R."/>
            <person name="Sandor L."/>
            <person name="Barry K."/>
            <person name="Martinez A.T."/>
            <person name="Xiao Y."/>
            <person name="Gibbons J.G."/>
            <person name="Terashima K."/>
            <person name="Grigoriev I.V."/>
            <person name="Hibbett D."/>
        </authorList>
    </citation>
    <scope>NUCLEOTIDE SEQUENCE</scope>
    <source>
        <strain evidence="2">Sp2 HRB7682 ss15</strain>
    </source>
</reference>
<feature type="compositionally biased region" description="Acidic residues" evidence="1">
    <location>
        <begin position="456"/>
        <end position="478"/>
    </location>
</feature>
<dbReference type="EMBL" id="JANVFS010000016">
    <property type="protein sequence ID" value="KAJ4479822.1"/>
    <property type="molecule type" value="Genomic_DNA"/>
</dbReference>
<evidence type="ECO:0000313" key="2">
    <source>
        <dbReference type="EMBL" id="KAJ4479822.1"/>
    </source>
</evidence>
<organism evidence="2 3">
    <name type="scientific">Lentinula lateritia</name>
    <dbReference type="NCBI Taxonomy" id="40482"/>
    <lineage>
        <taxon>Eukaryota</taxon>
        <taxon>Fungi</taxon>
        <taxon>Dikarya</taxon>
        <taxon>Basidiomycota</taxon>
        <taxon>Agaricomycotina</taxon>
        <taxon>Agaricomycetes</taxon>
        <taxon>Agaricomycetidae</taxon>
        <taxon>Agaricales</taxon>
        <taxon>Marasmiineae</taxon>
        <taxon>Omphalotaceae</taxon>
        <taxon>Lentinula</taxon>
    </lineage>
</organism>
<gene>
    <name evidence="2" type="ORF">C8J55DRAFT_560957</name>
</gene>
<evidence type="ECO:0000313" key="3">
    <source>
        <dbReference type="Proteomes" id="UP001150238"/>
    </source>
</evidence>
<accession>A0A9W9ADZ5</accession>
<reference evidence="2" key="1">
    <citation type="submission" date="2022-08" db="EMBL/GenBank/DDBJ databases">
        <authorList>
            <consortium name="DOE Joint Genome Institute"/>
            <person name="Min B."/>
            <person name="Riley R."/>
            <person name="Sierra-Patev S."/>
            <person name="Naranjo-Ortiz M."/>
            <person name="Looney B."/>
            <person name="Konkel Z."/>
            <person name="Slot J.C."/>
            <person name="Sakamoto Y."/>
            <person name="Steenwyk J.L."/>
            <person name="Rokas A."/>
            <person name="Carro J."/>
            <person name="Camarero S."/>
            <person name="Ferreira P."/>
            <person name="Molpeceres G."/>
            <person name="Ruiz-Duenas F.J."/>
            <person name="Serrano A."/>
            <person name="Henrissat B."/>
            <person name="Drula E."/>
            <person name="Hughes K.W."/>
            <person name="Mata J.L."/>
            <person name="Ishikawa N.K."/>
            <person name="Vargas-Isla R."/>
            <person name="Ushijima S."/>
            <person name="Smith C.A."/>
            <person name="Ahrendt S."/>
            <person name="Andreopoulos W."/>
            <person name="He G."/>
            <person name="Labutti K."/>
            <person name="Lipzen A."/>
            <person name="Ng V."/>
            <person name="Sandor L."/>
            <person name="Barry K."/>
            <person name="Martinez A.T."/>
            <person name="Xiao Y."/>
            <person name="Gibbons J.G."/>
            <person name="Terashima K."/>
            <person name="Hibbett D.S."/>
            <person name="Grigoriev I.V."/>
        </authorList>
    </citation>
    <scope>NUCLEOTIDE SEQUENCE</scope>
    <source>
        <strain evidence="2">Sp2 HRB7682 ss15</strain>
    </source>
</reference>
<name>A0A9W9ADZ5_9AGAR</name>
<feature type="region of interest" description="Disordered" evidence="1">
    <location>
        <begin position="359"/>
        <end position="541"/>
    </location>
</feature>
<feature type="compositionally biased region" description="Acidic residues" evidence="1">
    <location>
        <begin position="495"/>
        <end position="507"/>
    </location>
</feature>
<protein>
    <submittedName>
        <fullName evidence="2">Uncharacterized protein</fullName>
    </submittedName>
</protein>
<feature type="compositionally biased region" description="Acidic residues" evidence="1">
    <location>
        <begin position="525"/>
        <end position="541"/>
    </location>
</feature>
<proteinExistence type="predicted"/>
<dbReference type="AlphaFoldDB" id="A0A9W9ADZ5"/>